<accession>A0A212LSL4</accession>
<protein>
    <submittedName>
        <fullName evidence="2">Uncharacterized protein</fullName>
    </submittedName>
</protein>
<keyword evidence="1" id="KW-0812">Transmembrane</keyword>
<feature type="transmembrane region" description="Helical" evidence="1">
    <location>
        <begin position="21"/>
        <end position="41"/>
    </location>
</feature>
<evidence type="ECO:0000256" key="1">
    <source>
        <dbReference type="SAM" id="Phobius"/>
    </source>
</evidence>
<keyword evidence="1" id="KW-0472">Membrane</keyword>
<dbReference type="EMBL" id="FMJE01000003">
    <property type="protein sequence ID" value="SCM80604.1"/>
    <property type="molecule type" value="Genomic_DNA"/>
</dbReference>
<dbReference type="AlphaFoldDB" id="A0A212LSL4"/>
<keyword evidence="1" id="KW-1133">Transmembrane helix</keyword>
<proteinExistence type="predicted"/>
<evidence type="ECO:0000313" key="2">
    <source>
        <dbReference type="EMBL" id="SCM80604.1"/>
    </source>
</evidence>
<dbReference type="RefSeq" id="WP_075754794.1">
    <property type="nucleotide sequence ID" value="NZ_LT608335.1"/>
</dbReference>
<gene>
    <name evidence="2" type="ORF">KL86SPO_30782</name>
</gene>
<sequence length="182" mass="19683">MERLNRGQCTQCKQHRRSWRHSIQLILFCCFIAAASGYFFWLPGRTAFSGTHPGSSRQSISSPAMSRAVMPSRYPVHAVVRDPFAVPPEFQPAAVAAALPSAKNYSSVQASAVLPSATPESSLELTGTVSGGGQQVAIIKRDGVSRSYLIKEYIGIYQLVTIGEGTATLRGPQGEKVLTLER</sequence>
<organism evidence="2">
    <name type="scientific">uncultured Sporomusa sp</name>
    <dbReference type="NCBI Taxonomy" id="307249"/>
    <lineage>
        <taxon>Bacteria</taxon>
        <taxon>Bacillati</taxon>
        <taxon>Bacillota</taxon>
        <taxon>Negativicutes</taxon>
        <taxon>Selenomonadales</taxon>
        <taxon>Sporomusaceae</taxon>
        <taxon>Sporomusa</taxon>
        <taxon>environmental samples</taxon>
    </lineage>
</organism>
<reference evidence="2" key="1">
    <citation type="submission" date="2016-08" db="EMBL/GenBank/DDBJ databases">
        <authorList>
            <person name="Seilhamer J.J."/>
        </authorList>
    </citation>
    <scope>NUCLEOTIDE SEQUENCE</scope>
    <source>
        <strain evidence="2">86</strain>
    </source>
</reference>
<name>A0A212LSL4_9FIRM</name>